<evidence type="ECO:0000313" key="5">
    <source>
        <dbReference type="Proteomes" id="UP000014174"/>
    </source>
</evidence>
<evidence type="ECO:0000313" key="4">
    <source>
        <dbReference type="EMBL" id="EOR93990.1"/>
    </source>
</evidence>
<feature type="domain" description="Glycosyltransferase 2-like" evidence="2">
    <location>
        <begin position="2"/>
        <end position="82"/>
    </location>
</feature>
<evidence type="ECO:0000256" key="1">
    <source>
        <dbReference type="ARBA" id="ARBA00022679"/>
    </source>
</evidence>
<dbReference type="GO" id="GO:0016740">
    <property type="term" value="F:transferase activity"/>
    <property type="evidence" value="ECO:0007669"/>
    <property type="project" value="UniProtKB-KW"/>
</dbReference>
<dbReference type="Gene3D" id="3.90.550.10">
    <property type="entry name" value="Spore Coat Polysaccharide Biosynthesis Protein SpsA, Chain A"/>
    <property type="match status" value="1"/>
</dbReference>
<dbReference type="AlphaFoldDB" id="R9GR11"/>
<evidence type="ECO:0000259" key="3">
    <source>
        <dbReference type="Pfam" id="PF02709"/>
    </source>
</evidence>
<keyword evidence="1 4" id="KW-0808">Transferase</keyword>
<dbReference type="Proteomes" id="UP000014174">
    <property type="component" value="Unassembled WGS sequence"/>
</dbReference>
<dbReference type="eggNOG" id="COG1215">
    <property type="taxonomic scope" value="Bacteria"/>
</dbReference>
<proteinExistence type="predicted"/>
<dbReference type="PANTHER" id="PTHR43685:SF3">
    <property type="entry name" value="SLR2126 PROTEIN"/>
    <property type="match status" value="1"/>
</dbReference>
<feature type="domain" description="Galactosyltransferase C-terminal" evidence="3">
    <location>
        <begin position="144"/>
        <end position="195"/>
    </location>
</feature>
<dbReference type="InterPro" id="IPR029044">
    <property type="entry name" value="Nucleotide-diphossugar_trans"/>
</dbReference>
<dbReference type="Pfam" id="PF02709">
    <property type="entry name" value="Glyco_transf_7C"/>
    <property type="match status" value="1"/>
</dbReference>
<keyword evidence="5" id="KW-1185">Reference proteome</keyword>
<gene>
    <name evidence="4" type="ORF">ADIARSV_2824</name>
</gene>
<dbReference type="STRING" id="1150600.ADIARSV_2824"/>
<comment type="caution">
    <text evidence="4">The sequence shown here is derived from an EMBL/GenBank/DDBJ whole genome shotgun (WGS) entry which is preliminary data.</text>
</comment>
<name>R9GR11_9SPHI</name>
<accession>R9GR11</accession>
<dbReference type="PANTHER" id="PTHR43685">
    <property type="entry name" value="GLYCOSYLTRANSFERASE"/>
    <property type="match status" value="1"/>
</dbReference>
<evidence type="ECO:0000259" key="2">
    <source>
        <dbReference type="Pfam" id="PF00535"/>
    </source>
</evidence>
<dbReference type="Pfam" id="PF00535">
    <property type="entry name" value="Glycos_transf_2"/>
    <property type="match status" value="1"/>
</dbReference>
<organism evidence="4 5">
    <name type="scientific">Arcticibacter svalbardensis MN12-7</name>
    <dbReference type="NCBI Taxonomy" id="1150600"/>
    <lineage>
        <taxon>Bacteria</taxon>
        <taxon>Pseudomonadati</taxon>
        <taxon>Bacteroidota</taxon>
        <taxon>Sphingobacteriia</taxon>
        <taxon>Sphingobacteriales</taxon>
        <taxon>Sphingobacteriaceae</taxon>
        <taxon>Arcticibacter</taxon>
    </lineage>
</organism>
<dbReference type="InterPro" id="IPR001173">
    <property type="entry name" value="Glyco_trans_2-like"/>
</dbReference>
<dbReference type="PATRIC" id="fig|1150600.3.peg.2796"/>
<dbReference type="InterPro" id="IPR050834">
    <property type="entry name" value="Glycosyltransf_2"/>
</dbReference>
<reference evidence="4 5" key="1">
    <citation type="journal article" date="2013" name="Genome Announc.">
        <title>Draft Genome Sequence of Arcticibacter svalbardensis Strain MN12-7T, a Member of the Family Sphingobacteriaceae Isolated from an Arctic Soil Sample.</title>
        <authorList>
            <person name="Shivaji S."/>
            <person name="Ara S."/>
            <person name="Prasad S."/>
            <person name="Manasa B.P."/>
            <person name="Begum Z."/>
            <person name="Singh A."/>
            <person name="Kumar Pinnaka A."/>
        </authorList>
    </citation>
    <scope>NUCLEOTIDE SEQUENCE [LARGE SCALE GENOMIC DNA]</scope>
    <source>
        <strain evidence="4 5">MN12-7</strain>
    </source>
</reference>
<dbReference type="EMBL" id="AQPN01000100">
    <property type="protein sequence ID" value="EOR93990.1"/>
    <property type="molecule type" value="Genomic_DNA"/>
</dbReference>
<dbReference type="InterPro" id="IPR027791">
    <property type="entry name" value="Galactosyl_T_C"/>
</dbReference>
<protein>
    <submittedName>
        <fullName evidence="4">Putative two-domain glycosyltransferase</fullName>
    </submittedName>
</protein>
<dbReference type="SUPFAM" id="SSF53448">
    <property type="entry name" value="Nucleotide-diphospho-sugar transferases"/>
    <property type="match status" value="1"/>
</dbReference>
<dbReference type="CDD" id="cd06420">
    <property type="entry name" value="GT2_Chondriotin_Pol_N"/>
    <property type="match status" value="1"/>
</dbReference>
<sequence length="236" mass="27213">MNQKQLPDEVLIADDGSGEETKKVIDYFKSIFPVPLIHVWQQDEGFRKAEILNKTIRESSFTYVVQIDGDVILHPDFIKDHLLVREEGAFVRGTRAMLTHTKTIEVLKTGDIRLHFFSKGVQHRINAFHIPMLRQLGIRKVWSSRSVRGSNLAFWKSDFIRVNGYDNQLKGWGHEDEELAARFINNHIIKKIVKLCAVQFHLYHAVASRKNEPAHADLVKNTVNNKLKTCVQGYNN</sequence>